<dbReference type="PANTHER" id="PTHR48111:SF50">
    <property type="entry name" value="KDP OPERON TRANSCRIPTIONAL REGULATORY PROTEIN KDPE"/>
    <property type="match status" value="1"/>
</dbReference>
<evidence type="ECO:0000256" key="4">
    <source>
        <dbReference type="ARBA" id="ARBA00023012"/>
    </source>
</evidence>
<evidence type="ECO:0000256" key="2">
    <source>
        <dbReference type="ARBA" id="ARBA00022490"/>
    </source>
</evidence>
<evidence type="ECO:0000256" key="5">
    <source>
        <dbReference type="ARBA" id="ARBA00023015"/>
    </source>
</evidence>
<feature type="modified residue" description="4-aspartylphosphate" evidence="8">
    <location>
        <position position="54"/>
    </location>
</feature>
<evidence type="ECO:0000259" key="10">
    <source>
        <dbReference type="PROSITE" id="PS50110"/>
    </source>
</evidence>
<dbReference type="InterPro" id="IPR036388">
    <property type="entry name" value="WH-like_DNA-bd_sf"/>
</dbReference>
<evidence type="ECO:0000256" key="9">
    <source>
        <dbReference type="PROSITE-ProRule" id="PRU01091"/>
    </source>
</evidence>
<dbReference type="PANTHER" id="PTHR48111">
    <property type="entry name" value="REGULATOR OF RPOS"/>
    <property type="match status" value="1"/>
</dbReference>
<accession>A0A7S8ED88</accession>
<dbReference type="GO" id="GO:0005829">
    <property type="term" value="C:cytosol"/>
    <property type="evidence" value="ECO:0007669"/>
    <property type="project" value="TreeGrafter"/>
</dbReference>
<dbReference type="InterPro" id="IPR011006">
    <property type="entry name" value="CheY-like_superfamily"/>
</dbReference>
<organism evidence="12 13">
    <name type="scientific">Phototrophicus methaneseepsis</name>
    <dbReference type="NCBI Taxonomy" id="2710758"/>
    <lineage>
        <taxon>Bacteria</taxon>
        <taxon>Bacillati</taxon>
        <taxon>Chloroflexota</taxon>
        <taxon>Candidatus Thermofontia</taxon>
        <taxon>Phototrophicales</taxon>
        <taxon>Phototrophicaceae</taxon>
        <taxon>Phototrophicus</taxon>
    </lineage>
</organism>
<dbReference type="EMBL" id="CP062983">
    <property type="protein sequence ID" value="QPC84608.1"/>
    <property type="molecule type" value="Genomic_DNA"/>
</dbReference>
<dbReference type="SMART" id="SM00448">
    <property type="entry name" value="REC"/>
    <property type="match status" value="1"/>
</dbReference>
<dbReference type="PROSITE" id="PS51755">
    <property type="entry name" value="OMPR_PHOB"/>
    <property type="match status" value="1"/>
</dbReference>
<dbReference type="CDD" id="cd17620">
    <property type="entry name" value="REC_OmpR_KdpE-like"/>
    <property type="match status" value="1"/>
</dbReference>
<dbReference type="CDD" id="cd00383">
    <property type="entry name" value="trans_reg_C"/>
    <property type="match status" value="1"/>
</dbReference>
<dbReference type="GO" id="GO:0045893">
    <property type="term" value="P:positive regulation of DNA-templated transcription"/>
    <property type="evidence" value="ECO:0007669"/>
    <property type="project" value="UniProtKB-ARBA"/>
</dbReference>
<evidence type="ECO:0000313" key="12">
    <source>
        <dbReference type="EMBL" id="QPC84608.1"/>
    </source>
</evidence>
<dbReference type="Gene3D" id="3.40.50.2300">
    <property type="match status" value="1"/>
</dbReference>
<dbReference type="Pfam" id="PF00486">
    <property type="entry name" value="Trans_reg_C"/>
    <property type="match status" value="1"/>
</dbReference>
<name>A0A7S8ED88_9CHLR</name>
<keyword evidence="5" id="KW-0805">Transcription regulation</keyword>
<keyword evidence="2" id="KW-0963">Cytoplasm</keyword>
<evidence type="ECO:0000256" key="6">
    <source>
        <dbReference type="ARBA" id="ARBA00023125"/>
    </source>
</evidence>
<dbReference type="SMART" id="SM00862">
    <property type="entry name" value="Trans_reg_C"/>
    <property type="match status" value="1"/>
</dbReference>
<dbReference type="RefSeq" id="WP_195172671.1">
    <property type="nucleotide sequence ID" value="NZ_CP062983.1"/>
</dbReference>
<dbReference type="GO" id="GO:0000987">
    <property type="term" value="F:cis-regulatory region sequence-specific DNA binding"/>
    <property type="evidence" value="ECO:0007669"/>
    <property type="project" value="UniProtKB-ARBA"/>
</dbReference>
<protein>
    <submittedName>
        <fullName evidence="12">Response regulator</fullName>
    </submittedName>
</protein>
<dbReference type="SUPFAM" id="SSF52172">
    <property type="entry name" value="CheY-like"/>
    <property type="match status" value="1"/>
</dbReference>
<keyword evidence="13" id="KW-1185">Reference proteome</keyword>
<evidence type="ECO:0000313" key="13">
    <source>
        <dbReference type="Proteomes" id="UP000594468"/>
    </source>
</evidence>
<dbReference type="InterPro" id="IPR001789">
    <property type="entry name" value="Sig_transdc_resp-reg_receiver"/>
</dbReference>
<evidence type="ECO:0000256" key="3">
    <source>
        <dbReference type="ARBA" id="ARBA00022553"/>
    </source>
</evidence>
<dbReference type="KEGG" id="pmet:G4Y79_09590"/>
<evidence type="ECO:0000256" key="8">
    <source>
        <dbReference type="PROSITE-ProRule" id="PRU00169"/>
    </source>
</evidence>
<comment type="subcellular location">
    <subcellularLocation>
        <location evidence="1">Cytoplasm</location>
    </subcellularLocation>
</comment>
<keyword evidence="6 9" id="KW-0238">DNA-binding</keyword>
<dbReference type="GO" id="GO:0042802">
    <property type="term" value="F:identical protein binding"/>
    <property type="evidence" value="ECO:0007669"/>
    <property type="project" value="UniProtKB-ARBA"/>
</dbReference>
<keyword evidence="7" id="KW-0804">Transcription</keyword>
<evidence type="ECO:0000259" key="11">
    <source>
        <dbReference type="PROSITE" id="PS51755"/>
    </source>
</evidence>
<dbReference type="PROSITE" id="PS50110">
    <property type="entry name" value="RESPONSE_REGULATORY"/>
    <property type="match status" value="1"/>
</dbReference>
<dbReference type="FunFam" id="3.40.50.2300:FF:000021">
    <property type="entry name" value="Two-component system response regulator KdpE"/>
    <property type="match status" value="1"/>
</dbReference>
<dbReference type="Proteomes" id="UP000594468">
    <property type="component" value="Chromosome"/>
</dbReference>
<reference evidence="12 13" key="1">
    <citation type="submission" date="2020-02" db="EMBL/GenBank/DDBJ databases">
        <authorList>
            <person name="Zheng R.K."/>
            <person name="Sun C.M."/>
        </authorList>
    </citation>
    <scope>NUCLEOTIDE SEQUENCE [LARGE SCALE GENOMIC DNA]</scope>
    <source>
        <strain evidence="13">rifampicinis</strain>
    </source>
</reference>
<dbReference type="InterPro" id="IPR001867">
    <property type="entry name" value="OmpR/PhoB-type_DNA-bd"/>
</dbReference>
<dbReference type="Gene3D" id="1.10.10.10">
    <property type="entry name" value="Winged helix-like DNA-binding domain superfamily/Winged helix DNA-binding domain"/>
    <property type="match status" value="1"/>
</dbReference>
<feature type="DNA-binding region" description="OmpR/PhoB-type" evidence="9">
    <location>
        <begin position="127"/>
        <end position="226"/>
    </location>
</feature>
<dbReference type="GO" id="GO:0000156">
    <property type="term" value="F:phosphorelay response regulator activity"/>
    <property type="evidence" value="ECO:0007669"/>
    <property type="project" value="TreeGrafter"/>
</dbReference>
<evidence type="ECO:0000256" key="1">
    <source>
        <dbReference type="ARBA" id="ARBA00004496"/>
    </source>
</evidence>
<dbReference type="Pfam" id="PF00072">
    <property type="entry name" value="Response_reg"/>
    <property type="match status" value="1"/>
</dbReference>
<dbReference type="GO" id="GO:0032993">
    <property type="term" value="C:protein-DNA complex"/>
    <property type="evidence" value="ECO:0007669"/>
    <property type="project" value="TreeGrafter"/>
</dbReference>
<proteinExistence type="predicted"/>
<dbReference type="AlphaFoldDB" id="A0A7S8ED88"/>
<keyword evidence="4" id="KW-0902">Two-component regulatory system</keyword>
<feature type="domain" description="OmpR/PhoB-type" evidence="11">
    <location>
        <begin position="127"/>
        <end position="226"/>
    </location>
</feature>
<keyword evidence="3 8" id="KW-0597">Phosphoprotein</keyword>
<sequence>MNKMKVLIVDDEHAIRRFLRTSLAAHGYDVHEAATGEDAILQAVNVQPDLIILDLGLPDINGIQVTKRIREWAKTPIVILSVQDQDSDKIEALDAGADDYLTKPFSVGELMARLRVAMRHTFQSEPKPLFEVDGLRVDLAARRVTCRGEEIQLTPTEYDLLRVMIQNAGRVMTHQQLLKEVRGAGYQTETHLLRVHMSNLRRKLEVDPTNPQYISTEPGVGYRLSVDS</sequence>
<evidence type="ECO:0000256" key="7">
    <source>
        <dbReference type="ARBA" id="ARBA00023163"/>
    </source>
</evidence>
<dbReference type="InterPro" id="IPR039420">
    <property type="entry name" value="WalR-like"/>
</dbReference>
<gene>
    <name evidence="12" type="ORF">G4Y79_09590</name>
</gene>
<feature type="domain" description="Response regulatory" evidence="10">
    <location>
        <begin position="5"/>
        <end position="118"/>
    </location>
</feature>